<organism evidence="2 3">
    <name type="scientific">Natronoglomus mannanivorans</name>
    <dbReference type="NCBI Taxonomy" id="2979990"/>
    <lineage>
        <taxon>Archaea</taxon>
        <taxon>Methanobacteriati</taxon>
        <taxon>Methanobacteriota</taxon>
        <taxon>Stenosarchaea group</taxon>
        <taxon>Halobacteria</taxon>
        <taxon>Halobacteriales</taxon>
        <taxon>Natrialbaceae</taxon>
        <taxon>Natronoglomus</taxon>
    </lineage>
</organism>
<dbReference type="PANTHER" id="PTHR12526:SF637">
    <property type="entry name" value="GLYCOSYLTRANSFERASE EPSF-RELATED"/>
    <property type="match status" value="1"/>
</dbReference>
<proteinExistence type="predicted"/>
<evidence type="ECO:0000313" key="3">
    <source>
        <dbReference type="Proteomes" id="UP001321018"/>
    </source>
</evidence>
<dbReference type="Pfam" id="PF13692">
    <property type="entry name" value="Glyco_trans_1_4"/>
    <property type="match status" value="1"/>
</dbReference>
<dbReference type="AlphaFoldDB" id="A0AAP2Z034"/>
<dbReference type="Pfam" id="PF13439">
    <property type="entry name" value="Glyco_transf_4"/>
    <property type="match status" value="1"/>
</dbReference>
<dbReference type="EMBL" id="JAOPKA010000010">
    <property type="protein sequence ID" value="MCU4742812.1"/>
    <property type="molecule type" value="Genomic_DNA"/>
</dbReference>
<dbReference type="Proteomes" id="UP001321018">
    <property type="component" value="Unassembled WGS sequence"/>
</dbReference>
<dbReference type="Gene3D" id="3.40.50.2000">
    <property type="entry name" value="Glycogen Phosphorylase B"/>
    <property type="match status" value="2"/>
</dbReference>
<keyword evidence="2" id="KW-0328">Glycosyltransferase</keyword>
<keyword evidence="2" id="KW-0808">Transferase</keyword>
<dbReference type="GO" id="GO:0016757">
    <property type="term" value="F:glycosyltransferase activity"/>
    <property type="evidence" value="ECO:0007669"/>
    <property type="project" value="UniProtKB-KW"/>
</dbReference>
<sequence>MKILNLVTTPRPFFEAQINILEKKGVETTTLQVPGRDNQGERRSYIDHFRFYPHVLRKSLEKYDIVHANFGLTGPHALAQPRRPVVLSLWGSDLMGRYNSVVKQCANHADQVIVRSEEMKEELERDAHVIPAGVDFDLFRPMDQKIALEKVGWNPDHKHVLFPYNPSRSVKNYPLASSVVEIVDGHLDVPVNLKVVFGMDHKEIPNYLNAADVLLLTSDREGSPNTVKEAMACNTPIVSTDVGDIHDLTYGVSGCEVCQSKNDLIDSLYSTLTSRKKPNGRGAIQELSLEKMGDHIIAVYQEALE</sequence>
<dbReference type="RefSeq" id="WP_338004627.1">
    <property type="nucleotide sequence ID" value="NZ_JAOPKA010000010.1"/>
</dbReference>
<evidence type="ECO:0000259" key="1">
    <source>
        <dbReference type="Pfam" id="PF13439"/>
    </source>
</evidence>
<evidence type="ECO:0000313" key="2">
    <source>
        <dbReference type="EMBL" id="MCU4742812.1"/>
    </source>
</evidence>
<reference evidence="2" key="1">
    <citation type="submission" date="2022-09" db="EMBL/GenBank/DDBJ databases">
        <title>Enrichment on poylsaccharides allowed isolation of novel metabolic and taxonomic groups of Haloarchaea.</title>
        <authorList>
            <person name="Sorokin D.Y."/>
            <person name="Elcheninov A.G."/>
            <person name="Khizhniak T.V."/>
            <person name="Kolganova T.V."/>
            <person name="Kublanov I.V."/>
        </authorList>
    </citation>
    <scope>NUCLEOTIDE SEQUENCE</scope>
    <source>
        <strain evidence="2">AArc-xg1-1</strain>
    </source>
</reference>
<comment type="caution">
    <text evidence="2">The sequence shown here is derived from an EMBL/GenBank/DDBJ whole genome shotgun (WGS) entry which is preliminary data.</text>
</comment>
<accession>A0AAP2Z034</accession>
<dbReference type="EC" id="2.4.-.-" evidence="2"/>
<dbReference type="PANTHER" id="PTHR12526">
    <property type="entry name" value="GLYCOSYLTRANSFERASE"/>
    <property type="match status" value="1"/>
</dbReference>
<name>A0AAP2Z034_9EURY</name>
<protein>
    <submittedName>
        <fullName evidence="2">Glycosyltransferase</fullName>
        <ecNumber evidence="2">2.4.-.-</ecNumber>
    </submittedName>
</protein>
<feature type="domain" description="Glycosyltransferase subfamily 4-like N-terminal" evidence="1">
    <location>
        <begin position="36"/>
        <end position="137"/>
    </location>
</feature>
<dbReference type="InterPro" id="IPR028098">
    <property type="entry name" value="Glyco_trans_4-like_N"/>
</dbReference>
<dbReference type="SUPFAM" id="SSF53756">
    <property type="entry name" value="UDP-Glycosyltransferase/glycogen phosphorylase"/>
    <property type="match status" value="1"/>
</dbReference>
<gene>
    <name evidence="2" type="ORF">OB960_15590</name>
</gene>